<dbReference type="KEGG" id="metu:GNH96_05815"/>
<dbReference type="SUPFAM" id="SSF51735">
    <property type="entry name" value="NAD(P)-binding Rossmann-fold domains"/>
    <property type="match status" value="1"/>
</dbReference>
<dbReference type="Pfam" id="PF00583">
    <property type="entry name" value="Acetyltransf_1"/>
    <property type="match status" value="1"/>
</dbReference>
<dbReference type="InterPro" id="IPR051538">
    <property type="entry name" value="Acyl-CoA_Synth/Transferase"/>
</dbReference>
<dbReference type="Gene3D" id="3.30.1490.20">
    <property type="entry name" value="ATP-grasp fold, A domain"/>
    <property type="match status" value="1"/>
</dbReference>
<keyword evidence="2" id="KW-0547">Nucleotide-binding</keyword>
<dbReference type="AlphaFoldDB" id="A0A858Q6S8"/>
<dbReference type="PANTHER" id="PTHR43334">
    <property type="entry name" value="ACETATE--COA LIGASE [ADP-FORMING]"/>
    <property type="match status" value="1"/>
</dbReference>
<dbReference type="SUPFAM" id="SSF56059">
    <property type="entry name" value="Glutathione synthetase ATP-binding domain-like"/>
    <property type="match status" value="1"/>
</dbReference>
<dbReference type="InterPro" id="IPR013815">
    <property type="entry name" value="ATP_grasp_subdomain_1"/>
</dbReference>
<dbReference type="RefSeq" id="WP_169602814.1">
    <property type="nucleotide sequence ID" value="NZ_CP046565.1"/>
</dbReference>
<protein>
    <submittedName>
        <fullName evidence="6">GNAT family N-acetyltransferase</fullName>
    </submittedName>
</protein>
<dbReference type="PANTHER" id="PTHR43334:SF1">
    <property type="entry name" value="3-HYDROXYPROPIONATE--COA LIGASE [ADP-FORMING]"/>
    <property type="match status" value="1"/>
</dbReference>
<dbReference type="InterPro" id="IPR032875">
    <property type="entry name" value="Succ_CoA_lig_flav_dom"/>
</dbReference>
<evidence type="ECO:0000313" key="7">
    <source>
        <dbReference type="Proteomes" id="UP000503004"/>
    </source>
</evidence>
<dbReference type="Pfam" id="PF13380">
    <property type="entry name" value="CoA_binding_2"/>
    <property type="match status" value="1"/>
</dbReference>
<proteinExistence type="inferred from homology"/>
<dbReference type="InterPro" id="IPR036291">
    <property type="entry name" value="NAD(P)-bd_dom_sf"/>
</dbReference>
<gene>
    <name evidence="6" type="ORF">GNH96_05815</name>
</gene>
<keyword evidence="6" id="KW-0808">Transferase</keyword>
<dbReference type="GO" id="GO:0016747">
    <property type="term" value="F:acyltransferase activity, transferring groups other than amino-acyl groups"/>
    <property type="evidence" value="ECO:0007669"/>
    <property type="project" value="InterPro"/>
</dbReference>
<dbReference type="SMART" id="SM00881">
    <property type="entry name" value="CoA_binding"/>
    <property type="match status" value="1"/>
</dbReference>
<dbReference type="Proteomes" id="UP000503004">
    <property type="component" value="Chromosome"/>
</dbReference>
<dbReference type="SUPFAM" id="SSF55729">
    <property type="entry name" value="Acyl-CoA N-acyltransferases (Nat)"/>
    <property type="match status" value="1"/>
</dbReference>
<keyword evidence="1" id="KW-0436">Ligase</keyword>
<dbReference type="InterPro" id="IPR016181">
    <property type="entry name" value="Acyl_CoA_acyltransferase"/>
</dbReference>
<dbReference type="InterPro" id="IPR000182">
    <property type="entry name" value="GNAT_dom"/>
</dbReference>
<dbReference type="GO" id="GO:0043758">
    <property type="term" value="F:acetate-CoA ligase (ADP-forming) activity"/>
    <property type="evidence" value="ECO:0007669"/>
    <property type="project" value="InterPro"/>
</dbReference>
<evidence type="ECO:0000256" key="1">
    <source>
        <dbReference type="ARBA" id="ARBA00022598"/>
    </source>
</evidence>
<name>A0A858Q6S8_9GAMM</name>
<keyword evidence="7" id="KW-1185">Reference proteome</keyword>
<dbReference type="EMBL" id="CP046565">
    <property type="protein sequence ID" value="QJD29531.1"/>
    <property type="molecule type" value="Genomic_DNA"/>
</dbReference>
<dbReference type="InterPro" id="IPR043938">
    <property type="entry name" value="Ligase_CoA_dom"/>
</dbReference>
<evidence type="ECO:0000259" key="5">
    <source>
        <dbReference type="PROSITE" id="PS51186"/>
    </source>
</evidence>
<dbReference type="Gene3D" id="3.40.50.261">
    <property type="entry name" value="Succinyl-CoA synthetase domains"/>
    <property type="match status" value="2"/>
</dbReference>
<keyword evidence="3" id="KW-0067">ATP-binding</keyword>
<dbReference type="GO" id="GO:0005524">
    <property type="term" value="F:ATP binding"/>
    <property type="evidence" value="ECO:0007669"/>
    <property type="project" value="UniProtKB-KW"/>
</dbReference>
<dbReference type="Gene3D" id="3.40.50.720">
    <property type="entry name" value="NAD(P)-binding Rossmann-like Domain"/>
    <property type="match status" value="1"/>
</dbReference>
<dbReference type="InterPro" id="IPR016102">
    <property type="entry name" value="Succinyl-CoA_synth-like"/>
</dbReference>
<evidence type="ECO:0000256" key="2">
    <source>
        <dbReference type="ARBA" id="ARBA00022741"/>
    </source>
</evidence>
<dbReference type="Gene3D" id="3.30.470.20">
    <property type="entry name" value="ATP-grasp fold, B domain"/>
    <property type="match status" value="1"/>
</dbReference>
<dbReference type="Gene3D" id="3.40.630.30">
    <property type="match status" value="1"/>
</dbReference>
<dbReference type="Pfam" id="PF13549">
    <property type="entry name" value="ATP-grasp_5"/>
    <property type="match status" value="1"/>
</dbReference>
<dbReference type="SUPFAM" id="SSF52210">
    <property type="entry name" value="Succinyl-CoA synthetase domains"/>
    <property type="match status" value="2"/>
</dbReference>
<dbReference type="CDD" id="cd04301">
    <property type="entry name" value="NAT_SF"/>
    <property type="match status" value="1"/>
</dbReference>
<dbReference type="Pfam" id="PF19045">
    <property type="entry name" value="Ligase_CoA_2"/>
    <property type="match status" value="1"/>
</dbReference>
<feature type="domain" description="N-acetyltransferase" evidence="5">
    <location>
        <begin position="737"/>
        <end position="892"/>
    </location>
</feature>
<dbReference type="Pfam" id="PF13607">
    <property type="entry name" value="Succ_CoA_lig"/>
    <property type="match status" value="1"/>
</dbReference>
<accession>A0A858Q6S8</accession>
<evidence type="ECO:0000256" key="3">
    <source>
        <dbReference type="ARBA" id="ARBA00022840"/>
    </source>
</evidence>
<organism evidence="6 7">
    <name type="scientific">Methylococcus geothermalis</name>
    <dbReference type="NCBI Taxonomy" id="2681310"/>
    <lineage>
        <taxon>Bacteria</taxon>
        <taxon>Pseudomonadati</taxon>
        <taxon>Pseudomonadota</taxon>
        <taxon>Gammaproteobacteria</taxon>
        <taxon>Methylococcales</taxon>
        <taxon>Methylococcaceae</taxon>
        <taxon>Methylococcus</taxon>
    </lineage>
</organism>
<dbReference type="FunFam" id="3.30.1490.20:FF:000020">
    <property type="entry name" value="Protein lysine acetyltransferase"/>
    <property type="match status" value="1"/>
</dbReference>
<comment type="similarity">
    <text evidence="4">In the N-terminal section; belongs to the acetate CoA ligase alpha subunit family.</text>
</comment>
<sequence length="892" mass="95674">MAGPYLDTLFQPRAVAVFGASERPDSVGFRIFGNLLEGGFRGPVYPVNPKHEQILGQRCYKSLSEVEGAVDLALIATPAPTVPAIFRDCGEQNVRAAIVFSAGFGDGDSQGRRLSQSLLAEARNHGIRLLGPNCLGLMRPSLNLNATFSNNVALPGGLALVSQSGALCTAIVDWASAHRIGFSVVASIGSAYDLDFGDILDYLALDQETRSILLYVEGIRDARRFMSGLRAAARLKPVIVIKAGRYAEGSRAAVSHTGALVGADDVFDAALKRAGVVRAKTIEQLFAAAQLLAGAHPVQGERLAIVTNAGGPGVMATDAAVERRLRLAELSQSTLQRLDQALPAFWSHGNPIDILGDATPERYASAVEACLGDPGVDGLLVMLTPQAMTDPTGAAQRTIAAIGDSKKPVLACWLGETQVREGRALFTEHGIPSFPNPESATEAFGFLAEHHRNQHMLLQAPGPLAELEPPDVAGAHLIVEGALGDKRSLLSPLETRAILGAFRIPMLPALSAHSPNEALAAAECLGFPVALKVLSPDITHKSDVDGVMLNVTHAESVRQAYNALLARVGLRKPDARLDGVSVEKMYTGRNGRELLVGVIDDPVFGPVIGFGAGGTAVEINRDRAIGLPPINAPIARTLIGQTRISAALGPFRNLPPVRMEALVQILQRVSEMVCELPQIREMDINPLVADETGVYALDARIVVRHPPPGRRRYDHMAIHPYPAQWVSRLQLHDGTSVTIRPIRPEDAAMEQEFVRGLSEEAKYFRFMQSVQELSPDMLVRLTQLDYHRELALIATVEAEGRETEVAVARFFSDPGGETAEFAIVVADAWQRRGIGARLMAMLADAAREMGIQKLQGEVLAGNGKMLRFMEALGFSANPAADDASVVQVHRTL</sequence>
<evidence type="ECO:0000313" key="6">
    <source>
        <dbReference type="EMBL" id="QJD29531.1"/>
    </source>
</evidence>
<reference evidence="7" key="1">
    <citation type="submission" date="2019-12" db="EMBL/GenBank/DDBJ databases">
        <authorList>
            <person name="Awala S.I."/>
            <person name="Rhee S.K."/>
        </authorList>
    </citation>
    <scope>NUCLEOTIDE SEQUENCE [LARGE SCALE GENOMIC DNA]</scope>
    <source>
        <strain evidence="7">IM1</strain>
    </source>
</reference>
<evidence type="ECO:0000256" key="4">
    <source>
        <dbReference type="ARBA" id="ARBA00060888"/>
    </source>
</evidence>
<dbReference type="PROSITE" id="PS51186">
    <property type="entry name" value="GNAT"/>
    <property type="match status" value="1"/>
</dbReference>
<dbReference type="InterPro" id="IPR003781">
    <property type="entry name" value="CoA-bd"/>
</dbReference>